<dbReference type="AlphaFoldDB" id="A0A326U1S5"/>
<comment type="caution">
    <text evidence="2">The sequence shown here is derived from an EMBL/GenBank/DDBJ whole genome shotgun (WGS) entry which is preliminary data.</text>
</comment>
<feature type="coiled-coil region" evidence="1">
    <location>
        <begin position="89"/>
        <end position="116"/>
    </location>
</feature>
<dbReference type="InterPro" id="IPR027417">
    <property type="entry name" value="P-loop_NTPase"/>
</dbReference>
<dbReference type="RefSeq" id="WP_111325045.1">
    <property type="nucleotide sequence ID" value="NZ_BIFX01000002.1"/>
</dbReference>
<gene>
    <name evidence="2" type="ORF">EI42_04737</name>
</gene>
<dbReference type="EMBL" id="QKUF01000023">
    <property type="protein sequence ID" value="PZW24046.1"/>
    <property type="molecule type" value="Genomic_DNA"/>
</dbReference>
<dbReference type="Proteomes" id="UP000248806">
    <property type="component" value="Unassembled WGS sequence"/>
</dbReference>
<evidence type="ECO:0000256" key="1">
    <source>
        <dbReference type="SAM" id="Coils"/>
    </source>
</evidence>
<reference evidence="2 3" key="1">
    <citation type="submission" date="2018-06" db="EMBL/GenBank/DDBJ databases">
        <title>Genomic Encyclopedia of Archaeal and Bacterial Type Strains, Phase II (KMG-II): from individual species to whole genera.</title>
        <authorList>
            <person name="Goeker M."/>
        </authorList>
    </citation>
    <scope>NUCLEOTIDE SEQUENCE [LARGE SCALE GENOMIC DNA]</scope>
    <source>
        <strain evidence="2 3">ATCC BAA-1881</strain>
    </source>
</reference>
<accession>A0A326U1S5</accession>
<name>A0A326U1S5_THEHA</name>
<sequence length="156" mass="17962">MVLDDWNAIIKQAESRRFIGREKELETFRYHINASNYLIFYICGQGGVGKTTLMKRYGEMAHEFGFLAVTSDEQQKTIPELLGHFAHQLAEHNIHLKKFEKRYKTYQQKREEIENDPSAPQGIIGMLGRGAVKVSFTLGDGVPMLRKGLEYLPQEK</sequence>
<evidence type="ECO:0000313" key="3">
    <source>
        <dbReference type="Proteomes" id="UP000248806"/>
    </source>
</evidence>
<evidence type="ECO:0008006" key="4">
    <source>
        <dbReference type="Google" id="ProtNLM"/>
    </source>
</evidence>
<dbReference type="CDD" id="cd00882">
    <property type="entry name" value="Ras_like_GTPase"/>
    <property type="match status" value="1"/>
</dbReference>
<protein>
    <recommendedName>
        <fullName evidence="4">AAA ATPase-like protein</fullName>
    </recommendedName>
</protein>
<dbReference type="Gene3D" id="3.40.50.300">
    <property type="entry name" value="P-loop containing nucleotide triphosphate hydrolases"/>
    <property type="match status" value="1"/>
</dbReference>
<proteinExistence type="predicted"/>
<organism evidence="2 3">
    <name type="scientific">Thermosporothrix hazakensis</name>
    <dbReference type="NCBI Taxonomy" id="644383"/>
    <lineage>
        <taxon>Bacteria</taxon>
        <taxon>Bacillati</taxon>
        <taxon>Chloroflexota</taxon>
        <taxon>Ktedonobacteria</taxon>
        <taxon>Ktedonobacterales</taxon>
        <taxon>Thermosporotrichaceae</taxon>
        <taxon>Thermosporothrix</taxon>
    </lineage>
</organism>
<dbReference type="OrthoDB" id="9814944at2"/>
<keyword evidence="3" id="KW-1185">Reference proteome</keyword>
<dbReference type="SUPFAM" id="SSF52540">
    <property type="entry name" value="P-loop containing nucleoside triphosphate hydrolases"/>
    <property type="match status" value="1"/>
</dbReference>
<evidence type="ECO:0000313" key="2">
    <source>
        <dbReference type="EMBL" id="PZW24046.1"/>
    </source>
</evidence>
<keyword evidence="1" id="KW-0175">Coiled coil</keyword>